<evidence type="ECO:0000256" key="4">
    <source>
        <dbReference type="PROSITE-ProRule" id="PRU00175"/>
    </source>
</evidence>
<gene>
    <name evidence="6" type="ORF">LEMA_uP078360.1</name>
</gene>
<dbReference type="InParanoid" id="E5A4P9"/>
<dbReference type="AlphaFoldDB" id="E5A4P9"/>
<dbReference type="Gene3D" id="3.30.40.10">
    <property type="entry name" value="Zinc/RING finger domain, C3HC4 (zinc finger)"/>
    <property type="match status" value="1"/>
</dbReference>
<dbReference type="GeneID" id="13282082"/>
<dbReference type="Proteomes" id="UP000002668">
    <property type="component" value="Genome"/>
</dbReference>
<dbReference type="InterPro" id="IPR027370">
    <property type="entry name" value="Znf-RING_euk"/>
</dbReference>
<dbReference type="InterPro" id="IPR001841">
    <property type="entry name" value="Znf_RING"/>
</dbReference>
<dbReference type="InterPro" id="IPR017907">
    <property type="entry name" value="Znf_RING_CS"/>
</dbReference>
<name>E5A4P9_LEPMJ</name>
<dbReference type="Pfam" id="PF13445">
    <property type="entry name" value="zf-RING_UBOX"/>
    <property type="match status" value="1"/>
</dbReference>
<organism evidence="7">
    <name type="scientific">Leptosphaeria maculans (strain JN3 / isolate v23.1.3 / race Av1-4-5-6-7-8)</name>
    <name type="common">Blackleg fungus</name>
    <name type="synonym">Phoma lingam</name>
    <dbReference type="NCBI Taxonomy" id="985895"/>
    <lineage>
        <taxon>Eukaryota</taxon>
        <taxon>Fungi</taxon>
        <taxon>Dikarya</taxon>
        <taxon>Ascomycota</taxon>
        <taxon>Pezizomycotina</taxon>
        <taxon>Dothideomycetes</taxon>
        <taxon>Pleosporomycetidae</taxon>
        <taxon>Pleosporales</taxon>
        <taxon>Pleosporineae</taxon>
        <taxon>Leptosphaeriaceae</taxon>
        <taxon>Plenodomus</taxon>
        <taxon>Plenodomus lingam/Leptosphaeria maculans species complex</taxon>
    </lineage>
</organism>
<dbReference type="OrthoDB" id="21204at2759"/>
<reference evidence="7" key="1">
    <citation type="journal article" date="2011" name="Nat. Commun.">
        <title>Effector diversification within compartments of the Leptosphaeria maculans genome affected by Repeat-Induced Point mutations.</title>
        <authorList>
            <person name="Rouxel T."/>
            <person name="Grandaubert J."/>
            <person name="Hane J.K."/>
            <person name="Hoede C."/>
            <person name="van de Wouw A.P."/>
            <person name="Couloux A."/>
            <person name="Dominguez V."/>
            <person name="Anthouard V."/>
            <person name="Bally P."/>
            <person name="Bourras S."/>
            <person name="Cozijnsen A.J."/>
            <person name="Ciuffetti L.M."/>
            <person name="Degrave A."/>
            <person name="Dilmaghani A."/>
            <person name="Duret L."/>
            <person name="Fudal I."/>
            <person name="Goodwin S.B."/>
            <person name="Gout L."/>
            <person name="Glaser N."/>
            <person name="Linglin J."/>
            <person name="Kema G.H.J."/>
            <person name="Lapalu N."/>
            <person name="Lawrence C.B."/>
            <person name="May K."/>
            <person name="Meyer M."/>
            <person name="Ollivier B."/>
            <person name="Poulain J."/>
            <person name="Schoch C.L."/>
            <person name="Simon A."/>
            <person name="Spatafora J.W."/>
            <person name="Stachowiak A."/>
            <person name="Turgeon B.G."/>
            <person name="Tyler B.M."/>
            <person name="Vincent D."/>
            <person name="Weissenbach J."/>
            <person name="Amselem J."/>
            <person name="Quesneville H."/>
            <person name="Oliver R.P."/>
            <person name="Wincker P."/>
            <person name="Balesdent M.-H."/>
            <person name="Howlett B.J."/>
        </authorList>
    </citation>
    <scope>NUCLEOTIDE SEQUENCE [LARGE SCALE GENOMIC DNA]</scope>
    <source>
        <strain evidence="7">JN3 / isolate v23.1.3 / race Av1-4-5-6-7-8</strain>
    </source>
</reference>
<keyword evidence="3" id="KW-0862">Zinc</keyword>
<dbReference type="EMBL" id="FP929134">
    <property type="protein sequence ID" value="CBX98597.1"/>
    <property type="molecule type" value="Genomic_DNA"/>
</dbReference>
<dbReference type="InterPro" id="IPR013083">
    <property type="entry name" value="Znf_RING/FYVE/PHD"/>
</dbReference>
<evidence type="ECO:0000313" key="6">
    <source>
        <dbReference type="EMBL" id="CBX98597.1"/>
    </source>
</evidence>
<feature type="domain" description="RING-type" evidence="5">
    <location>
        <begin position="20"/>
        <end position="63"/>
    </location>
</feature>
<proteinExistence type="predicted"/>
<dbReference type="HOGENOM" id="CLU_2654955_0_0_1"/>
<accession>E5A4P9</accession>
<evidence type="ECO:0000313" key="7">
    <source>
        <dbReference type="Proteomes" id="UP000002668"/>
    </source>
</evidence>
<dbReference type="GO" id="GO:0008270">
    <property type="term" value="F:zinc ion binding"/>
    <property type="evidence" value="ECO:0007669"/>
    <property type="project" value="UniProtKB-KW"/>
</dbReference>
<evidence type="ECO:0000256" key="2">
    <source>
        <dbReference type="ARBA" id="ARBA00022771"/>
    </source>
</evidence>
<keyword evidence="2 4" id="KW-0863">Zinc-finger</keyword>
<keyword evidence="7" id="KW-1185">Reference proteome</keyword>
<protein>
    <recommendedName>
        <fullName evidence="5">RING-type domain-containing protein</fullName>
    </recommendedName>
</protein>
<evidence type="ECO:0000256" key="1">
    <source>
        <dbReference type="ARBA" id="ARBA00022723"/>
    </source>
</evidence>
<keyword evidence="1" id="KW-0479">Metal-binding</keyword>
<evidence type="ECO:0000259" key="5">
    <source>
        <dbReference type="PROSITE" id="PS50089"/>
    </source>
</evidence>
<dbReference type="SMART" id="SM00184">
    <property type="entry name" value="RING"/>
    <property type="match status" value="1"/>
</dbReference>
<sequence>MRPRLIAILDSVSTEVDTQCSICLEPQRSMRRLEVCGHMFCADCLMAQMKSKMVRRYDCALCRRSLLAFRRPGALW</sequence>
<dbReference type="SUPFAM" id="SSF57850">
    <property type="entry name" value="RING/U-box"/>
    <property type="match status" value="1"/>
</dbReference>
<dbReference type="PROSITE" id="PS00518">
    <property type="entry name" value="ZF_RING_1"/>
    <property type="match status" value="1"/>
</dbReference>
<evidence type="ECO:0000256" key="3">
    <source>
        <dbReference type="ARBA" id="ARBA00022833"/>
    </source>
</evidence>
<dbReference type="VEuPathDB" id="FungiDB:LEMA_uP078360.1"/>
<dbReference type="PROSITE" id="PS50089">
    <property type="entry name" value="ZF_RING_2"/>
    <property type="match status" value="1"/>
</dbReference>